<evidence type="ECO:0000313" key="3">
    <source>
        <dbReference type="EMBL" id="CCC52827.1"/>
    </source>
</evidence>
<dbReference type="PANTHER" id="PTHR28112:SF1">
    <property type="entry name" value="SRP-INDEPENDENT TARGETING PROTEIN 3"/>
    <property type="match status" value="1"/>
</dbReference>
<proteinExistence type="predicted"/>
<dbReference type="AlphaFoldDB" id="G0UAJ4"/>
<keyword evidence="2" id="KW-0732">Signal</keyword>
<protein>
    <submittedName>
        <fullName evidence="3">Uncharacterized protein</fullName>
    </submittedName>
</protein>
<reference evidence="3" key="1">
    <citation type="journal article" date="2012" name="Proc. Natl. Acad. Sci. U.S.A.">
        <title>Antigenic diversity is generated by distinct evolutionary mechanisms in African trypanosome species.</title>
        <authorList>
            <person name="Jackson A.P."/>
            <person name="Berry A."/>
            <person name="Aslett M."/>
            <person name="Allison H.C."/>
            <person name="Burton P."/>
            <person name="Vavrova-Anderson J."/>
            <person name="Brown R."/>
            <person name="Browne H."/>
            <person name="Corton N."/>
            <person name="Hauser H."/>
            <person name="Gamble J."/>
            <person name="Gilderthorp R."/>
            <person name="Marcello L."/>
            <person name="McQuillan J."/>
            <person name="Otto T.D."/>
            <person name="Quail M.A."/>
            <person name="Sanders M.J."/>
            <person name="van Tonder A."/>
            <person name="Ginger M.L."/>
            <person name="Field M.C."/>
            <person name="Barry J.D."/>
            <person name="Hertz-Fowler C."/>
            <person name="Berriman M."/>
        </authorList>
    </citation>
    <scope>NUCLEOTIDE SEQUENCE</scope>
    <source>
        <strain evidence="3">Y486</strain>
    </source>
</reference>
<evidence type="ECO:0000256" key="1">
    <source>
        <dbReference type="SAM" id="Phobius"/>
    </source>
</evidence>
<evidence type="ECO:0000256" key="2">
    <source>
        <dbReference type="SAM" id="SignalP"/>
    </source>
</evidence>
<dbReference type="GO" id="GO:0005739">
    <property type="term" value="C:mitochondrion"/>
    <property type="evidence" value="ECO:0007669"/>
    <property type="project" value="TreeGrafter"/>
</dbReference>
<keyword evidence="1" id="KW-1133">Transmembrane helix</keyword>
<organism evidence="3">
    <name type="scientific">Trypanosoma vivax (strain Y486)</name>
    <dbReference type="NCBI Taxonomy" id="1055687"/>
    <lineage>
        <taxon>Eukaryota</taxon>
        <taxon>Discoba</taxon>
        <taxon>Euglenozoa</taxon>
        <taxon>Kinetoplastea</taxon>
        <taxon>Metakinetoplastina</taxon>
        <taxon>Trypanosomatida</taxon>
        <taxon>Trypanosomatidae</taxon>
        <taxon>Trypanosoma</taxon>
        <taxon>Duttonella</taxon>
    </lineage>
</organism>
<gene>
    <name evidence="3" type="ORF">TVY486_1103110</name>
</gene>
<keyword evidence="1" id="KW-0812">Transmembrane</keyword>
<keyword evidence="1" id="KW-0472">Membrane</keyword>
<dbReference type="GO" id="GO:0045047">
    <property type="term" value="P:protein targeting to ER"/>
    <property type="evidence" value="ECO:0007669"/>
    <property type="project" value="InterPro"/>
</dbReference>
<name>G0UAJ4_TRYVY</name>
<dbReference type="PANTHER" id="PTHR28112">
    <property type="entry name" value="SRP-INDEPENDENT TARGETING PROTEIN 3"/>
    <property type="match status" value="1"/>
</dbReference>
<dbReference type="OMA" id="LFRIYAK"/>
<sequence>MNAFLVALAMLLHWSVDTTDPDVQATIGYVFYSVHGVLVVTMLYTFTRILVAKDNRVVQVVEGSGTASKTTQTSVVEYDLSKWRELFFTKFLLPTVVGLFMCWRFELSFPMLVQCLSNPLAAWCSPVVRIYLRGHADTGSLARPWKEDMVVPEWLQRVWQEAEVDSEGLVSGQSGARGKTKVSHHN</sequence>
<feature type="signal peptide" evidence="2">
    <location>
        <begin position="1"/>
        <end position="18"/>
    </location>
</feature>
<dbReference type="EMBL" id="HE573027">
    <property type="protein sequence ID" value="CCC52827.1"/>
    <property type="molecule type" value="Genomic_DNA"/>
</dbReference>
<dbReference type="Pfam" id="PF10032">
    <property type="entry name" value="Pho88"/>
    <property type="match status" value="1"/>
</dbReference>
<accession>G0UAJ4</accession>
<dbReference type="GO" id="GO:0005783">
    <property type="term" value="C:endoplasmic reticulum"/>
    <property type="evidence" value="ECO:0007669"/>
    <property type="project" value="InterPro"/>
</dbReference>
<feature type="chain" id="PRO_5003410486" evidence="2">
    <location>
        <begin position="19"/>
        <end position="186"/>
    </location>
</feature>
<feature type="transmembrane region" description="Helical" evidence="1">
    <location>
        <begin position="28"/>
        <end position="46"/>
    </location>
</feature>
<dbReference type="VEuPathDB" id="TriTrypDB:TvY486_1103110"/>
<dbReference type="InterPro" id="IPR012098">
    <property type="entry name" value="SND3_fun"/>
</dbReference>